<dbReference type="PANTHER" id="PTHR12147:SF26">
    <property type="entry name" value="PEPTIDASE M28 DOMAIN-CONTAINING PROTEIN"/>
    <property type="match status" value="1"/>
</dbReference>
<dbReference type="SUPFAM" id="SSF53187">
    <property type="entry name" value="Zn-dependent exopeptidases"/>
    <property type="match status" value="1"/>
</dbReference>
<dbReference type="PANTHER" id="PTHR12147">
    <property type="entry name" value="METALLOPEPTIDASE M28 FAMILY MEMBER"/>
    <property type="match status" value="1"/>
</dbReference>
<evidence type="ECO:0000259" key="1">
    <source>
        <dbReference type="Pfam" id="PF04389"/>
    </source>
</evidence>
<accession>A0ABT5VLR6</accession>
<dbReference type="InterPro" id="IPR007484">
    <property type="entry name" value="Peptidase_M28"/>
</dbReference>
<dbReference type="Pfam" id="PF04389">
    <property type="entry name" value="Peptidase_M28"/>
    <property type="match status" value="1"/>
</dbReference>
<reference evidence="2 3" key="1">
    <citation type="submission" date="2022-01" db="EMBL/GenBank/DDBJ databases">
        <title>Labilibaculum sp. nov, a marine bacterium isolated from Antarctica.</title>
        <authorList>
            <person name="Dai W."/>
        </authorList>
    </citation>
    <scope>NUCLEOTIDE SEQUENCE [LARGE SCALE GENOMIC DNA]</scope>
    <source>
        <strain evidence="2 3">DW002</strain>
    </source>
</reference>
<dbReference type="RefSeq" id="WP_275107722.1">
    <property type="nucleotide sequence ID" value="NZ_JAKJSC010000001.1"/>
</dbReference>
<protein>
    <submittedName>
        <fullName evidence="2">M28 family peptidase</fullName>
    </submittedName>
</protein>
<gene>
    <name evidence="2" type="ORF">L3049_00070</name>
</gene>
<keyword evidence="3" id="KW-1185">Reference proteome</keyword>
<dbReference type="InterPro" id="IPR045175">
    <property type="entry name" value="M28_fam"/>
</dbReference>
<dbReference type="EMBL" id="JAKJSC010000001">
    <property type="protein sequence ID" value="MDE5416380.1"/>
    <property type="molecule type" value="Genomic_DNA"/>
</dbReference>
<dbReference type="CDD" id="cd03877">
    <property type="entry name" value="M28_like"/>
    <property type="match status" value="1"/>
</dbReference>
<name>A0ABT5VLR6_9BACT</name>
<organism evidence="2 3">
    <name type="scientific">Paralabilibaculum antarcticum</name>
    <dbReference type="NCBI Taxonomy" id="2912572"/>
    <lineage>
        <taxon>Bacteria</taxon>
        <taxon>Pseudomonadati</taxon>
        <taxon>Bacteroidota</taxon>
        <taxon>Bacteroidia</taxon>
        <taxon>Marinilabiliales</taxon>
        <taxon>Marinifilaceae</taxon>
        <taxon>Paralabilibaculum</taxon>
    </lineage>
</organism>
<evidence type="ECO:0000313" key="2">
    <source>
        <dbReference type="EMBL" id="MDE5416380.1"/>
    </source>
</evidence>
<proteinExistence type="predicted"/>
<comment type="caution">
    <text evidence="2">The sequence shown here is derived from an EMBL/GenBank/DDBJ whole genome shotgun (WGS) entry which is preliminary data.</text>
</comment>
<sequence length="506" mass="57388">MKYVFLASIFILTNLIQVLGQNKVALDYADKISAKRIKQDVYKLSSDLMEGRETGKKGQKLAAQYIYKQFTDAKLQNNSEKFDSLGYFQKFIIYKQKSDQAIIISNGKKLKNSNDLLISGLKDYSNDSLEFIFLGTAPLESYQNKNFKNKAILFLTSNLYAGAIKSNDIVNSSGAKLVLFCDPNESGQFSRLHSIKKHQSSRRLKLEPKGRKIKNPYDSITANQFYENFKNRISTYQGAISITAASKLLNVKSKNLRKAHAKKKTIKNQNESKYIKFNYELKYDQIPTENVIALLTGTDKKDEFIVVSAHYDHVGRNGAEIFNGANDNASGTATILELARTFQKASKNGHANRRSILFVAFTGEEKGLLGSRYFVDNTNIAMNKIKANLNIDMLGRKDHNHSTNNYVYLLGASHLNPKLKIISDSINQLTEQLILDYKYDSPQNYLYMASDQASFVKKNVPAIFYFNGLHKDYHKTSDTADKLDYNSIKKVTQLVFLTAWQLANQN</sequence>
<evidence type="ECO:0000313" key="3">
    <source>
        <dbReference type="Proteomes" id="UP001528920"/>
    </source>
</evidence>
<feature type="domain" description="Peptidase M28" evidence="1">
    <location>
        <begin position="290"/>
        <end position="496"/>
    </location>
</feature>
<dbReference type="Proteomes" id="UP001528920">
    <property type="component" value="Unassembled WGS sequence"/>
</dbReference>
<dbReference type="Gene3D" id="3.40.630.10">
    <property type="entry name" value="Zn peptidases"/>
    <property type="match status" value="2"/>
</dbReference>